<comment type="caution">
    <text evidence="2">The sequence shown here is derived from an EMBL/GenBank/DDBJ whole genome shotgun (WGS) entry which is preliminary data.</text>
</comment>
<feature type="region of interest" description="Disordered" evidence="1">
    <location>
        <begin position="82"/>
        <end position="101"/>
    </location>
</feature>
<dbReference type="EMBL" id="BTTX01000003">
    <property type="protein sequence ID" value="GMU06790.1"/>
    <property type="molecule type" value="Genomic_DNA"/>
</dbReference>
<feature type="compositionally biased region" description="Basic and acidic residues" evidence="1">
    <location>
        <begin position="46"/>
        <end position="64"/>
    </location>
</feature>
<accession>A0ABQ6QRZ1</accession>
<protein>
    <submittedName>
        <fullName evidence="2">Uncharacterized protein</fullName>
    </submittedName>
</protein>
<keyword evidence="3" id="KW-1185">Reference proteome</keyword>
<gene>
    <name evidence="2" type="ORF">ASNO1_30430</name>
</gene>
<feature type="region of interest" description="Disordered" evidence="1">
    <location>
        <begin position="1"/>
        <end position="67"/>
    </location>
</feature>
<dbReference type="Proteomes" id="UP001342631">
    <property type="component" value="Unassembled WGS sequence"/>
</dbReference>
<proteinExistence type="predicted"/>
<sequence length="101" mass="10521">MTDDARPASSLLVETHEPGGKAAGARRAGCWRAACPTNGQGAPGDGRGKQERADCSNPEQRTRDVGCSPLAGTRAATQLVEEGRPADRAAGATRWRGSRGY</sequence>
<evidence type="ECO:0000256" key="1">
    <source>
        <dbReference type="SAM" id="MobiDB-lite"/>
    </source>
</evidence>
<evidence type="ECO:0000313" key="3">
    <source>
        <dbReference type="Proteomes" id="UP001342631"/>
    </source>
</evidence>
<organism evidence="2 3">
    <name type="scientific">Corallococcus caeni</name>
    <dbReference type="NCBI Taxonomy" id="3082388"/>
    <lineage>
        <taxon>Bacteria</taxon>
        <taxon>Pseudomonadati</taxon>
        <taxon>Myxococcota</taxon>
        <taxon>Myxococcia</taxon>
        <taxon>Myxococcales</taxon>
        <taxon>Cystobacterineae</taxon>
        <taxon>Myxococcaceae</taxon>
        <taxon>Corallococcus</taxon>
    </lineage>
</organism>
<evidence type="ECO:0000313" key="2">
    <source>
        <dbReference type="EMBL" id="GMU06790.1"/>
    </source>
</evidence>
<feature type="compositionally biased region" description="Low complexity" evidence="1">
    <location>
        <begin position="23"/>
        <end position="34"/>
    </location>
</feature>
<reference evidence="2 3" key="1">
    <citation type="journal article" date="2024" name="Arch. Microbiol.">
        <title>Corallococcus caeni sp. nov., a novel myxobacterium isolated from activated sludge.</title>
        <authorList>
            <person name="Tomita S."/>
            <person name="Nakai R."/>
            <person name="Kuroda K."/>
            <person name="Kurashita H."/>
            <person name="Hatamoto M."/>
            <person name="Yamaguchi T."/>
            <person name="Narihiro T."/>
        </authorList>
    </citation>
    <scope>NUCLEOTIDE SEQUENCE [LARGE SCALE GENOMIC DNA]</scope>
    <source>
        <strain evidence="2 3">NO1</strain>
    </source>
</reference>
<name>A0ABQ6QRZ1_9BACT</name>